<dbReference type="Proteomes" id="UP001596989">
    <property type="component" value="Unassembled WGS sequence"/>
</dbReference>
<accession>A0ABW3HVD3</accession>
<evidence type="ECO:0000313" key="1">
    <source>
        <dbReference type="EMBL" id="MFD0961357.1"/>
    </source>
</evidence>
<organism evidence="1 2">
    <name type="scientific">Paenibacillus chungangensis</name>
    <dbReference type="NCBI Taxonomy" id="696535"/>
    <lineage>
        <taxon>Bacteria</taxon>
        <taxon>Bacillati</taxon>
        <taxon>Bacillota</taxon>
        <taxon>Bacilli</taxon>
        <taxon>Bacillales</taxon>
        <taxon>Paenibacillaceae</taxon>
        <taxon>Paenibacillus</taxon>
    </lineage>
</organism>
<proteinExistence type="predicted"/>
<dbReference type="Pfam" id="PF14286">
    <property type="entry name" value="DHHW"/>
    <property type="match status" value="2"/>
</dbReference>
<dbReference type="InterPro" id="IPR025945">
    <property type="entry name" value="DHHW"/>
</dbReference>
<dbReference type="RefSeq" id="WP_377566852.1">
    <property type="nucleotide sequence ID" value="NZ_JBHTJZ010000035.1"/>
</dbReference>
<protein>
    <submittedName>
        <fullName evidence="1">DHHW family protein</fullName>
    </submittedName>
</protein>
<reference evidence="2" key="1">
    <citation type="journal article" date="2019" name="Int. J. Syst. Evol. Microbiol.">
        <title>The Global Catalogue of Microorganisms (GCM) 10K type strain sequencing project: providing services to taxonomists for standard genome sequencing and annotation.</title>
        <authorList>
            <consortium name="The Broad Institute Genomics Platform"/>
            <consortium name="The Broad Institute Genome Sequencing Center for Infectious Disease"/>
            <person name="Wu L."/>
            <person name="Ma J."/>
        </authorList>
    </citation>
    <scope>NUCLEOTIDE SEQUENCE [LARGE SCALE GENOMIC DNA]</scope>
    <source>
        <strain evidence="2">CCUG 59129</strain>
    </source>
</reference>
<comment type="caution">
    <text evidence="1">The sequence shown here is derived from an EMBL/GenBank/DDBJ whole genome shotgun (WGS) entry which is preliminary data.</text>
</comment>
<dbReference type="EMBL" id="JBHTJZ010000035">
    <property type="protein sequence ID" value="MFD0961357.1"/>
    <property type="molecule type" value="Genomic_DNA"/>
</dbReference>
<gene>
    <name evidence="1" type="ORF">ACFQ2I_18560</name>
</gene>
<name>A0ABW3HVD3_9BACL</name>
<sequence length="424" mass="47437">MNREKWNVGLFFAILAAFFLLNLFFRSTAEVSQTEQRTLKQWPDWSVSSLLNGDYGRDVEDYFSDRFAFRSGFIAAGSGLSALYGITSGEEVSIQLSVGNNMHVIADSKRLDDNAIPGASGSQHEDDSDGKKGRYLVIGNRAMEIYYYRQQAAQKYAAAVNAFALKAKAVKSVKGIYTMLVPSSIEYLNNDKYRKLSPSQAAAAKEVVKHLAPGVTNVPVYEQLEQHADEYIYFRTDHHWTALGAYYGYVSYSKAAGKETLSVEDYEWQERGTFLGTTYAATLGEGMKDDPDQLFLYKAKEATLTAENMGKMVGMPVIDQYATGYSAFLGGDTSVAVISTEQSDDRILIIKDSYANAFAPFLIPHYEEIHLLDLRYYKGDVYDYMERNDINDVLFLNNAAVTSHSGFTEVLEKRLGLNLANDKK</sequence>
<evidence type="ECO:0000313" key="2">
    <source>
        <dbReference type="Proteomes" id="UP001596989"/>
    </source>
</evidence>
<keyword evidence="2" id="KW-1185">Reference proteome</keyword>